<dbReference type="GO" id="GO:0032259">
    <property type="term" value="P:methylation"/>
    <property type="evidence" value="ECO:0007669"/>
    <property type="project" value="UniProtKB-KW"/>
</dbReference>
<evidence type="ECO:0000256" key="2">
    <source>
        <dbReference type="ARBA" id="ARBA00022679"/>
    </source>
</evidence>
<dbReference type="PANTHER" id="PTHR10509:SF82">
    <property type="entry name" value="CAFFEOYL-COA O-METHYLTRANSFERASE-LIKE"/>
    <property type="match status" value="1"/>
</dbReference>
<protein>
    <submittedName>
        <fullName evidence="5">Putative caffeoyl-CoA O-methyltransferase</fullName>
    </submittedName>
</protein>
<dbReference type="Pfam" id="PF01596">
    <property type="entry name" value="Methyltransf_3"/>
    <property type="match status" value="3"/>
</dbReference>
<dbReference type="SUPFAM" id="SSF53335">
    <property type="entry name" value="S-adenosyl-L-methionine-dependent methyltransferases"/>
    <property type="match status" value="2"/>
</dbReference>
<dbReference type="Gene3D" id="3.40.50.150">
    <property type="entry name" value="Vaccinia Virus protein VP39"/>
    <property type="match status" value="3"/>
</dbReference>
<dbReference type="Proteomes" id="UP000288805">
    <property type="component" value="Unassembled WGS sequence"/>
</dbReference>
<gene>
    <name evidence="5" type="primary">VvCHDp000552_0</name>
    <name evidence="5" type="ORF">CK203_020901</name>
</gene>
<evidence type="ECO:0000256" key="3">
    <source>
        <dbReference type="ARBA" id="ARBA00022691"/>
    </source>
</evidence>
<evidence type="ECO:0000256" key="4">
    <source>
        <dbReference type="ARBA" id="ARBA00023453"/>
    </source>
</evidence>
<dbReference type="GO" id="GO:0008171">
    <property type="term" value="F:O-methyltransferase activity"/>
    <property type="evidence" value="ECO:0007669"/>
    <property type="project" value="InterPro"/>
</dbReference>
<organism evidence="5 6">
    <name type="scientific">Vitis vinifera</name>
    <name type="common">Grape</name>
    <dbReference type="NCBI Taxonomy" id="29760"/>
    <lineage>
        <taxon>Eukaryota</taxon>
        <taxon>Viridiplantae</taxon>
        <taxon>Streptophyta</taxon>
        <taxon>Embryophyta</taxon>
        <taxon>Tracheophyta</taxon>
        <taxon>Spermatophyta</taxon>
        <taxon>Magnoliopsida</taxon>
        <taxon>eudicotyledons</taxon>
        <taxon>Gunneridae</taxon>
        <taxon>Pentapetalae</taxon>
        <taxon>rosids</taxon>
        <taxon>Vitales</taxon>
        <taxon>Vitaceae</taxon>
        <taxon>Viteae</taxon>
        <taxon>Vitis</taxon>
    </lineage>
</organism>
<dbReference type="PANTHER" id="PTHR10509">
    <property type="entry name" value="O-METHYLTRANSFERASE-RELATED"/>
    <property type="match status" value="1"/>
</dbReference>
<keyword evidence="2 5" id="KW-0808">Transferase</keyword>
<proteinExistence type="inferred from homology"/>
<name>A0A438IHW6_VITVI</name>
<comment type="similarity">
    <text evidence="4">Belongs to the class I-like SAM-binding methyltransferase superfamily. Cation-dependent O-methyltransferase family.</text>
</comment>
<dbReference type="InterPro" id="IPR002935">
    <property type="entry name" value="SAM_O-MeTrfase"/>
</dbReference>
<reference evidence="5 6" key="1">
    <citation type="journal article" date="2018" name="PLoS Genet.">
        <title>Population sequencing reveals clonal diversity and ancestral inbreeding in the grapevine cultivar Chardonnay.</title>
        <authorList>
            <person name="Roach M.J."/>
            <person name="Johnson D.L."/>
            <person name="Bohlmann J."/>
            <person name="van Vuuren H.J."/>
            <person name="Jones S.J."/>
            <person name="Pretorius I.S."/>
            <person name="Schmidt S.A."/>
            <person name="Borneman A.R."/>
        </authorList>
    </citation>
    <scope>NUCLEOTIDE SEQUENCE [LARGE SCALE GENOMIC DNA]</scope>
    <source>
        <strain evidence="6">cv. Chardonnay</strain>
        <tissue evidence="5">Leaf</tissue>
    </source>
</reference>
<dbReference type="CDD" id="cd02440">
    <property type="entry name" value="AdoMet_MTases"/>
    <property type="match status" value="1"/>
</dbReference>
<keyword evidence="3" id="KW-0949">S-adenosyl-L-methionine</keyword>
<dbReference type="PROSITE" id="PS51682">
    <property type="entry name" value="SAM_OMT_I"/>
    <property type="match status" value="1"/>
</dbReference>
<dbReference type="EMBL" id="QGNW01000108">
    <property type="protein sequence ID" value="RVW96294.1"/>
    <property type="molecule type" value="Genomic_DNA"/>
</dbReference>
<dbReference type="InterPro" id="IPR029063">
    <property type="entry name" value="SAM-dependent_MTases_sf"/>
</dbReference>
<accession>A0A438IHW6</accession>
<comment type="caution">
    <text evidence="5">The sequence shown here is derived from an EMBL/GenBank/DDBJ whole genome shotgun (WGS) entry which is preliminary data.</text>
</comment>
<dbReference type="InterPro" id="IPR050362">
    <property type="entry name" value="Cation-dep_OMT"/>
</dbReference>
<sequence>MKSVCLVAGRLALAESGTKADSQGWKRWKDQQRGRRYCRFHALQIWQYILKTSVYRREPEPLKKLRALTAIHPWAAMATTPDSGQLLTMLLKLANTKKTIEIGVFTVYSLLLTALSIPDDGKPENEGCFDFAYVNSENYHERLMKLEKIDGVVVYDNVLRRGFVAMPEDLIFWKSANSCVKLLGVMEQSGKKNPSKGLLQSEELYKYILETSVYPREPKPLKELRDITATHPKAVMATAPDAGQLMDMLLKLVNAKKTIEIGVFTGYSLLLTALSIPDDGKITAIDVDRQAYEMGLPVIRKAGVEHKINFIESQALPVLDKLLEDKGNEGSFDFAYVDADRPSFPGYHERLLKLLKVGGVIMYDNTLWGGTVALPDPSLAPQGRKSCWKDCIEFNKILAADTRIEISQAPLGDGVTICRRLY</sequence>
<keyword evidence="1 5" id="KW-0489">Methyltransferase</keyword>
<evidence type="ECO:0000256" key="1">
    <source>
        <dbReference type="ARBA" id="ARBA00022603"/>
    </source>
</evidence>
<evidence type="ECO:0000313" key="6">
    <source>
        <dbReference type="Proteomes" id="UP000288805"/>
    </source>
</evidence>
<evidence type="ECO:0000313" key="5">
    <source>
        <dbReference type="EMBL" id="RVW96294.1"/>
    </source>
</evidence>
<dbReference type="AlphaFoldDB" id="A0A438IHW6"/>